<name>A0A0A9H116_ARUDO</name>
<proteinExistence type="predicted"/>
<dbReference type="AlphaFoldDB" id="A0A0A9H116"/>
<reference evidence="1" key="1">
    <citation type="submission" date="2014-09" db="EMBL/GenBank/DDBJ databases">
        <authorList>
            <person name="Magalhaes I.L.F."/>
            <person name="Oliveira U."/>
            <person name="Santos F.R."/>
            <person name="Vidigal T.H.D.A."/>
            <person name="Brescovit A.D."/>
            <person name="Santos A.J."/>
        </authorList>
    </citation>
    <scope>NUCLEOTIDE SEQUENCE</scope>
    <source>
        <tissue evidence="1">Shoot tissue taken approximately 20 cm above the soil surface</tissue>
    </source>
</reference>
<protein>
    <submittedName>
        <fullName evidence="1">Uncharacterized protein</fullName>
    </submittedName>
</protein>
<accession>A0A0A9H116</accession>
<evidence type="ECO:0000313" key="1">
    <source>
        <dbReference type="EMBL" id="JAE30930.1"/>
    </source>
</evidence>
<reference evidence="1" key="2">
    <citation type="journal article" date="2015" name="Data Brief">
        <title>Shoot transcriptome of the giant reed, Arundo donax.</title>
        <authorList>
            <person name="Barrero R.A."/>
            <person name="Guerrero F.D."/>
            <person name="Moolhuijzen P."/>
            <person name="Goolsby J.A."/>
            <person name="Tidwell J."/>
            <person name="Bellgard S.E."/>
            <person name="Bellgard M.I."/>
        </authorList>
    </citation>
    <scope>NUCLEOTIDE SEQUENCE</scope>
    <source>
        <tissue evidence="1">Shoot tissue taken approximately 20 cm above the soil surface</tissue>
    </source>
</reference>
<sequence length="65" mass="7615">MERSRTSSVSREMAMCYIITSIIRTLLHTVTQILEACIPTITACGRIKYAMNRFHFNFQHHISKR</sequence>
<organism evidence="1">
    <name type="scientific">Arundo donax</name>
    <name type="common">Giant reed</name>
    <name type="synonym">Donax arundinaceus</name>
    <dbReference type="NCBI Taxonomy" id="35708"/>
    <lineage>
        <taxon>Eukaryota</taxon>
        <taxon>Viridiplantae</taxon>
        <taxon>Streptophyta</taxon>
        <taxon>Embryophyta</taxon>
        <taxon>Tracheophyta</taxon>
        <taxon>Spermatophyta</taxon>
        <taxon>Magnoliopsida</taxon>
        <taxon>Liliopsida</taxon>
        <taxon>Poales</taxon>
        <taxon>Poaceae</taxon>
        <taxon>PACMAD clade</taxon>
        <taxon>Arundinoideae</taxon>
        <taxon>Arundineae</taxon>
        <taxon>Arundo</taxon>
    </lineage>
</organism>
<dbReference type="EMBL" id="GBRH01166966">
    <property type="protein sequence ID" value="JAE30930.1"/>
    <property type="molecule type" value="Transcribed_RNA"/>
</dbReference>